<proteinExistence type="predicted"/>
<gene>
    <name evidence="2" type="ORF">PGLA2088_LOCUS25315</name>
</gene>
<feature type="region of interest" description="Disordered" evidence="1">
    <location>
        <begin position="1"/>
        <end position="54"/>
    </location>
</feature>
<evidence type="ECO:0000256" key="1">
    <source>
        <dbReference type="SAM" id="MobiDB-lite"/>
    </source>
</evidence>
<dbReference type="AlphaFoldDB" id="A0A813JZA9"/>
<protein>
    <submittedName>
        <fullName evidence="2">Uncharacterized protein</fullName>
    </submittedName>
</protein>
<evidence type="ECO:0000313" key="2">
    <source>
        <dbReference type="EMBL" id="CAE8687117.1"/>
    </source>
</evidence>
<sequence length="337" mass="36838">MRQSNSLPAITLARSGSGSAASQASRDHGRRLPSLTSSASGFDAAKHSWQTPQGQAYQREHLLNEHSPQSYAWILQKSKNHTGYGVDGRVNPGEVQGTAVSGDSPNWFCGPRTFEGPFSTKTVPVRRCPDVEVNPNGKLTYIGKEFIRGPNLSISEIHREMGSGKFRERISIGGTDSSRSQVGVLPSKAPVPAWLQRVRALTLTSEKQHCGFVGALLRDMDSEILRQPEFTALEIRLKRLAAGVAAADVKKRRLQMLSRITNTHLAHLALLPGHPSYHQAGSLNGTSSDTGSTTSTRRPVRQPGSVRRVSSTSSLTPTRTNRWMCSVKSPRAKSRRR</sequence>
<reference evidence="2" key="1">
    <citation type="submission" date="2021-02" db="EMBL/GenBank/DDBJ databases">
        <authorList>
            <person name="Dougan E. K."/>
            <person name="Rhodes N."/>
            <person name="Thang M."/>
            <person name="Chan C."/>
        </authorList>
    </citation>
    <scope>NUCLEOTIDE SEQUENCE</scope>
</reference>
<dbReference type="EMBL" id="CAJNNW010026694">
    <property type="protein sequence ID" value="CAE8687117.1"/>
    <property type="molecule type" value="Genomic_DNA"/>
</dbReference>
<accession>A0A813JZA9</accession>
<feature type="non-terminal residue" evidence="2">
    <location>
        <position position="337"/>
    </location>
</feature>
<comment type="caution">
    <text evidence="2">The sequence shown here is derived from an EMBL/GenBank/DDBJ whole genome shotgun (WGS) entry which is preliminary data.</text>
</comment>
<feature type="compositionally biased region" description="Low complexity" evidence="1">
    <location>
        <begin position="281"/>
        <end position="296"/>
    </location>
</feature>
<dbReference type="Proteomes" id="UP000626109">
    <property type="component" value="Unassembled WGS sequence"/>
</dbReference>
<evidence type="ECO:0000313" key="3">
    <source>
        <dbReference type="Proteomes" id="UP000626109"/>
    </source>
</evidence>
<name>A0A813JZA9_POLGL</name>
<organism evidence="2 3">
    <name type="scientific">Polarella glacialis</name>
    <name type="common">Dinoflagellate</name>
    <dbReference type="NCBI Taxonomy" id="89957"/>
    <lineage>
        <taxon>Eukaryota</taxon>
        <taxon>Sar</taxon>
        <taxon>Alveolata</taxon>
        <taxon>Dinophyceae</taxon>
        <taxon>Suessiales</taxon>
        <taxon>Suessiaceae</taxon>
        <taxon>Polarella</taxon>
    </lineage>
</organism>
<feature type="region of interest" description="Disordered" evidence="1">
    <location>
        <begin position="277"/>
        <end position="337"/>
    </location>
</feature>
<feature type="compositionally biased region" description="Low complexity" evidence="1">
    <location>
        <begin position="305"/>
        <end position="322"/>
    </location>
</feature>
<feature type="compositionally biased region" description="Low complexity" evidence="1">
    <location>
        <begin position="13"/>
        <end position="24"/>
    </location>
</feature>